<feature type="transmembrane region" description="Helical" evidence="1">
    <location>
        <begin position="272"/>
        <end position="298"/>
    </location>
</feature>
<organism evidence="2 3">
    <name type="scientific">Steinernema hermaphroditum</name>
    <dbReference type="NCBI Taxonomy" id="289476"/>
    <lineage>
        <taxon>Eukaryota</taxon>
        <taxon>Metazoa</taxon>
        <taxon>Ecdysozoa</taxon>
        <taxon>Nematoda</taxon>
        <taxon>Chromadorea</taxon>
        <taxon>Rhabditida</taxon>
        <taxon>Tylenchina</taxon>
        <taxon>Panagrolaimomorpha</taxon>
        <taxon>Strongyloidoidea</taxon>
        <taxon>Steinernematidae</taxon>
        <taxon>Steinernema</taxon>
    </lineage>
</organism>
<feature type="transmembrane region" description="Helical" evidence="1">
    <location>
        <begin position="151"/>
        <end position="182"/>
    </location>
</feature>
<dbReference type="EMBL" id="JAUCMV010000004">
    <property type="protein sequence ID" value="KAK0401454.1"/>
    <property type="molecule type" value="Genomic_DNA"/>
</dbReference>
<evidence type="ECO:0000313" key="3">
    <source>
        <dbReference type="Proteomes" id="UP001175271"/>
    </source>
</evidence>
<dbReference type="Proteomes" id="UP001175271">
    <property type="component" value="Unassembled WGS sequence"/>
</dbReference>
<reference evidence="2" key="1">
    <citation type="submission" date="2023-06" db="EMBL/GenBank/DDBJ databases">
        <title>Genomic analysis of the entomopathogenic nematode Steinernema hermaphroditum.</title>
        <authorList>
            <person name="Schwarz E.M."/>
            <person name="Heppert J.K."/>
            <person name="Baniya A."/>
            <person name="Schwartz H.T."/>
            <person name="Tan C.-H."/>
            <person name="Antoshechkin I."/>
            <person name="Sternberg P.W."/>
            <person name="Goodrich-Blair H."/>
            <person name="Dillman A.R."/>
        </authorList>
    </citation>
    <scope>NUCLEOTIDE SEQUENCE</scope>
    <source>
        <strain evidence="2">PS9179</strain>
        <tissue evidence="2">Whole animal</tissue>
    </source>
</reference>
<dbReference type="PANTHER" id="PTHR23021:SF11">
    <property type="entry name" value="SERPENTINE RECEPTOR, CLASS T"/>
    <property type="match status" value="1"/>
</dbReference>
<sequence length="380" mass="44064">MDLYLFHHDLYEYYYNCSMHSTEEWNSFGVKRTNIGVFSIVVGVVCIALYIPCAKTMLRPQLWKLPCYKLMFLNAIIDIWGIINSCFLSGYLSIEGVVFCSYPDFQYIYSTIILSLWGAQCVTVLILAFNRCVEFWQNPTLTAMFEGKRMIFWYTLPVIWFFANLMYVAACPFTTIVNMWMIDPYMGIPGINADKAPYENVVILNMTNLLTFLGLSSCYIFLVFSIWYKRRLSGSVTLSKVQRQVSIQACLICSIIYMCGGMYVFFEFFPQYALPIFLTMDFFCWQWGFCGVILIYMFMNKTLRHGVIESYMHLFGYQAQPAPMSLMSHSNATGRMSTIHPTVAKLHMRILRGKTSYFFVSAGVFVATMNMVNPQSYFDF</sequence>
<comment type="caution">
    <text evidence="2">The sequence shown here is derived from an EMBL/GenBank/DDBJ whole genome shotgun (WGS) entry which is preliminary data.</text>
</comment>
<dbReference type="InterPro" id="IPR019425">
    <property type="entry name" value="7TM_GPCR_serpentine_rcpt_Srt"/>
</dbReference>
<keyword evidence="1" id="KW-0472">Membrane</keyword>
<evidence type="ECO:0000313" key="2">
    <source>
        <dbReference type="EMBL" id="KAK0401454.1"/>
    </source>
</evidence>
<name>A0AA39HB47_9BILA</name>
<keyword evidence="1" id="KW-0812">Transmembrane</keyword>
<feature type="transmembrane region" description="Helical" evidence="1">
    <location>
        <begin position="106"/>
        <end position="130"/>
    </location>
</feature>
<keyword evidence="3" id="KW-1185">Reference proteome</keyword>
<feature type="transmembrane region" description="Helical" evidence="1">
    <location>
        <begin position="355"/>
        <end position="372"/>
    </location>
</feature>
<feature type="transmembrane region" description="Helical" evidence="1">
    <location>
        <begin position="202"/>
        <end position="224"/>
    </location>
</feature>
<dbReference type="PANTHER" id="PTHR23021">
    <property type="entry name" value="SERPENTINE RECEPTOR, CLASS T"/>
    <property type="match status" value="1"/>
</dbReference>
<accession>A0AA39HB47</accession>
<dbReference type="SUPFAM" id="SSF81321">
    <property type="entry name" value="Family A G protein-coupled receptor-like"/>
    <property type="match status" value="1"/>
</dbReference>
<keyword evidence="1" id="KW-1133">Transmembrane helix</keyword>
<feature type="transmembrane region" description="Helical" evidence="1">
    <location>
        <begin position="245"/>
        <end position="266"/>
    </location>
</feature>
<proteinExistence type="predicted"/>
<dbReference type="Pfam" id="PF10321">
    <property type="entry name" value="7TM_GPCR_Srt"/>
    <property type="match status" value="1"/>
</dbReference>
<protein>
    <submittedName>
        <fullName evidence="2">Uncharacterized protein</fullName>
    </submittedName>
</protein>
<feature type="transmembrane region" description="Helical" evidence="1">
    <location>
        <begin position="35"/>
        <end position="58"/>
    </location>
</feature>
<feature type="transmembrane region" description="Helical" evidence="1">
    <location>
        <begin position="70"/>
        <end position="94"/>
    </location>
</feature>
<gene>
    <name evidence="2" type="ORF">QR680_015794</name>
</gene>
<dbReference type="AlphaFoldDB" id="A0AA39HB47"/>
<evidence type="ECO:0000256" key="1">
    <source>
        <dbReference type="SAM" id="Phobius"/>
    </source>
</evidence>